<feature type="compositionally biased region" description="Low complexity" evidence="1">
    <location>
        <begin position="444"/>
        <end position="454"/>
    </location>
</feature>
<feature type="compositionally biased region" description="Basic and acidic residues" evidence="1">
    <location>
        <begin position="1"/>
        <end position="12"/>
    </location>
</feature>
<name>A0A2P7YES4_9PEZI</name>
<feature type="region of interest" description="Disordered" evidence="1">
    <location>
        <begin position="439"/>
        <end position="467"/>
    </location>
</feature>
<feature type="compositionally biased region" description="Polar residues" evidence="1">
    <location>
        <begin position="550"/>
        <end position="583"/>
    </location>
</feature>
<feature type="compositionally biased region" description="Polar residues" evidence="1">
    <location>
        <begin position="808"/>
        <end position="821"/>
    </location>
</feature>
<evidence type="ECO:0000313" key="3">
    <source>
        <dbReference type="EMBL" id="PSK34464.1"/>
    </source>
</evidence>
<dbReference type="SMART" id="SM01272">
    <property type="entry name" value="LsmAD"/>
    <property type="match status" value="1"/>
</dbReference>
<dbReference type="PANTHER" id="PTHR12854">
    <property type="entry name" value="ATAXIN 2-RELATED"/>
    <property type="match status" value="1"/>
</dbReference>
<dbReference type="PANTHER" id="PTHR12854:SF7">
    <property type="entry name" value="ATAXIN-2 HOMOLOG"/>
    <property type="match status" value="1"/>
</dbReference>
<dbReference type="Pfam" id="PF06741">
    <property type="entry name" value="LsmAD"/>
    <property type="match status" value="1"/>
</dbReference>
<accession>A0A2P7YES4</accession>
<feature type="compositionally biased region" description="Low complexity" evidence="1">
    <location>
        <begin position="392"/>
        <end position="415"/>
    </location>
</feature>
<dbReference type="GO" id="GO:0034063">
    <property type="term" value="P:stress granule assembly"/>
    <property type="evidence" value="ECO:0007669"/>
    <property type="project" value="TreeGrafter"/>
</dbReference>
<protein>
    <submittedName>
        <fullName evidence="3">Ataxin-2</fullName>
    </submittedName>
</protein>
<feature type="compositionally biased region" description="Basic and acidic residues" evidence="1">
    <location>
        <begin position="458"/>
        <end position="467"/>
    </location>
</feature>
<feature type="compositionally biased region" description="Polar residues" evidence="1">
    <location>
        <begin position="13"/>
        <end position="26"/>
    </location>
</feature>
<evidence type="ECO:0000313" key="4">
    <source>
        <dbReference type="Proteomes" id="UP000243723"/>
    </source>
</evidence>
<dbReference type="Proteomes" id="UP000243723">
    <property type="component" value="Unassembled WGS sequence"/>
</dbReference>
<feature type="compositionally biased region" description="Low complexity" evidence="1">
    <location>
        <begin position="520"/>
        <end position="535"/>
    </location>
</feature>
<gene>
    <name evidence="3" type="ORF">B9Z65_8790</name>
</gene>
<feature type="compositionally biased region" description="Polar residues" evidence="1">
    <location>
        <begin position="1020"/>
        <end position="1030"/>
    </location>
</feature>
<feature type="region of interest" description="Disordered" evidence="1">
    <location>
        <begin position="267"/>
        <end position="415"/>
    </location>
</feature>
<feature type="compositionally biased region" description="Basic and acidic residues" evidence="1">
    <location>
        <begin position="267"/>
        <end position="278"/>
    </location>
</feature>
<feature type="compositionally biased region" description="Polar residues" evidence="1">
    <location>
        <begin position="33"/>
        <end position="51"/>
    </location>
</feature>
<feature type="compositionally biased region" description="Basic and acidic residues" evidence="1">
    <location>
        <begin position="496"/>
        <end position="516"/>
    </location>
</feature>
<feature type="region of interest" description="Disordered" evidence="1">
    <location>
        <begin position="913"/>
        <end position="942"/>
    </location>
</feature>
<evidence type="ECO:0000259" key="2">
    <source>
        <dbReference type="SMART" id="SM01272"/>
    </source>
</evidence>
<feature type="region of interest" description="Disordered" evidence="1">
    <location>
        <begin position="994"/>
        <end position="1030"/>
    </location>
</feature>
<feature type="region of interest" description="Disordered" evidence="1">
    <location>
        <begin position="496"/>
        <end position="618"/>
    </location>
</feature>
<organism evidence="3 4">
    <name type="scientific">Elsinoe australis</name>
    <dbReference type="NCBI Taxonomy" id="40998"/>
    <lineage>
        <taxon>Eukaryota</taxon>
        <taxon>Fungi</taxon>
        <taxon>Dikarya</taxon>
        <taxon>Ascomycota</taxon>
        <taxon>Pezizomycotina</taxon>
        <taxon>Dothideomycetes</taxon>
        <taxon>Dothideomycetidae</taxon>
        <taxon>Myriangiales</taxon>
        <taxon>Elsinoaceae</taxon>
        <taxon>Elsinoe</taxon>
    </lineage>
</organism>
<dbReference type="EMBL" id="NHZQ01000447">
    <property type="protein sequence ID" value="PSK34464.1"/>
    <property type="molecule type" value="Genomic_DNA"/>
</dbReference>
<reference evidence="3 4" key="1">
    <citation type="submission" date="2017-05" db="EMBL/GenBank/DDBJ databases">
        <title>Draft genome sequence of Elsinoe australis.</title>
        <authorList>
            <person name="Cheng Q."/>
        </authorList>
    </citation>
    <scope>NUCLEOTIDE SEQUENCE [LARGE SCALE GENOMIC DNA]</scope>
    <source>
        <strain evidence="3 4">NL1</strain>
    </source>
</reference>
<dbReference type="OrthoDB" id="2275718at2759"/>
<keyword evidence="4" id="KW-1185">Reference proteome</keyword>
<feature type="region of interest" description="Disordered" evidence="1">
    <location>
        <begin position="793"/>
        <end position="833"/>
    </location>
</feature>
<sequence>MSPAKASDDARKQSTATEDGTASGKSTAPKAWTTGTNPITQRASPSSSVNGIANGHVQEQAKANGKGNQSADKHAHDRLMFLYSNFVGTDTVLTLKSGEQFAGVFSGATSQNNEPRYHLKMVRQLSQPASQQSNGTTPVQGLLVGEGEDHAMAFDVNDTVDLSVQRVHIGTAQNRAVNGSKFRTDVEISGNLDMRERVLQKWEPGPNDVDMSLGHEESLGSGSWDQFAANEKLYNVRSDYDEDMYTTSIDKSNPRYKQLAERAERLAREMEREGDTRKASAPADSGLDEEDKYSGVRRETPSLGKSGPNAYVPPSKRPVTNKPSVSGAPFDPAIISSQIARPESGSDARSAATASLEKQEKTKLSADGQAPAVSQSIKDAVAKSLATPPINGPASKPAAPQAATAADASTAAASKAAADNGANIMRNVTDAFKQFNQSEKLRIQQQQRQNQQQRATHARQEKSVKLNDLKKFSQNFKLHSRIPNDLVPILAKDQDKQKEIVQKAEDQVREREERRAQGLSTPPSATKATSSQTAQRGVQTAEAVTEAAPQMSTRTRSQQPGKGQTGLAQQTPRAPGNLNQRNQMPYRPGTNGAVPAPIPIPPAAPANQGDMGILSPTSATSSKFNVKAMEFKPNPAASTFTPTGPGSEAPTSKRPSVVSPPPAASVATPVADFFTPATKKSKFADGEWASTTSNCFSTVKHLYGQSDEGKRSQYAANGGIPQGYRTAPVWDFAPANEEKSYLDMFPKSTHQPPASPMHASQNGAMPHQHQLPLHLQNGAPQMGQTPPFYRGQPHPMGPQHMDDGRMPSYSSAGSVQPSPRMSQPPMAFNGQTHPQMAGYPYAMPANGMSPGMGVRPMPAGGQYMAPQGAPMGGHMMVQQPSNGPYMGHPGQQQLHMYPSPGPSHVQPHFAGHPGQPGMPAGYTGSPRAHPMSHQGSQQGHAPQPMFMMPGQGAPMMMMPQQGHQMGPMRYGQPQFQGQHPGNAYAMQQRAMSNGGYSQHMTPRQQHAMPHQGPMAAQMHPSASTNGEDGR</sequence>
<comment type="caution">
    <text evidence="3">The sequence shown here is derived from an EMBL/GenBank/DDBJ whole genome shotgun (WGS) entry which is preliminary data.</text>
</comment>
<dbReference type="InterPro" id="IPR025852">
    <property type="entry name" value="SM_dom_ATX"/>
</dbReference>
<dbReference type="Pfam" id="PF14438">
    <property type="entry name" value="SM-ATX"/>
    <property type="match status" value="1"/>
</dbReference>
<dbReference type="AlphaFoldDB" id="A0A2P7YES4"/>
<dbReference type="STRING" id="40998.A0A2P7YES4"/>
<dbReference type="GO" id="GO:0010494">
    <property type="term" value="C:cytoplasmic stress granule"/>
    <property type="evidence" value="ECO:0007669"/>
    <property type="project" value="TreeGrafter"/>
</dbReference>
<dbReference type="GO" id="GO:0003729">
    <property type="term" value="F:mRNA binding"/>
    <property type="evidence" value="ECO:0007669"/>
    <property type="project" value="TreeGrafter"/>
</dbReference>
<proteinExistence type="predicted"/>
<feature type="region of interest" description="Disordered" evidence="1">
    <location>
        <begin position="634"/>
        <end position="663"/>
    </location>
</feature>
<feature type="compositionally biased region" description="Polar residues" evidence="1">
    <location>
        <begin position="994"/>
        <end position="1004"/>
    </location>
</feature>
<dbReference type="InterPro" id="IPR009604">
    <property type="entry name" value="LsmAD_domain"/>
</dbReference>
<evidence type="ECO:0000256" key="1">
    <source>
        <dbReference type="SAM" id="MobiDB-lite"/>
    </source>
</evidence>
<feature type="domain" description="LsmAD" evidence="2">
    <location>
        <begin position="234"/>
        <end position="299"/>
    </location>
</feature>
<feature type="region of interest" description="Disordered" evidence="1">
    <location>
        <begin position="1"/>
        <end position="52"/>
    </location>
</feature>
<dbReference type="InterPro" id="IPR045117">
    <property type="entry name" value="ATXN2-like"/>
</dbReference>